<accession>A0A0A9FLB7</accession>
<feature type="compositionally biased region" description="Basic and acidic residues" evidence="1">
    <location>
        <begin position="35"/>
        <end position="46"/>
    </location>
</feature>
<evidence type="ECO:0000313" key="2">
    <source>
        <dbReference type="EMBL" id="JAE13800.1"/>
    </source>
</evidence>
<dbReference type="EMBL" id="GBRH01184096">
    <property type="protein sequence ID" value="JAE13800.1"/>
    <property type="molecule type" value="Transcribed_RNA"/>
</dbReference>
<name>A0A0A9FLB7_ARUDO</name>
<organism evidence="2">
    <name type="scientific">Arundo donax</name>
    <name type="common">Giant reed</name>
    <name type="synonym">Donax arundinaceus</name>
    <dbReference type="NCBI Taxonomy" id="35708"/>
    <lineage>
        <taxon>Eukaryota</taxon>
        <taxon>Viridiplantae</taxon>
        <taxon>Streptophyta</taxon>
        <taxon>Embryophyta</taxon>
        <taxon>Tracheophyta</taxon>
        <taxon>Spermatophyta</taxon>
        <taxon>Magnoliopsida</taxon>
        <taxon>Liliopsida</taxon>
        <taxon>Poales</taxon>
        <taxon>Poaceae</taxon>
        <taxon>PACMAD clade</taxon>
        <taxon>Arundinoideae</taxon>
        <taxon>Arundineae</taxon>
        <taxon>Arundo</taxon>
    </lineage>
</organism>
<reference evidence="2" key="1">
    <citation type="submission" date="2014-09" db="EMBL/GenBank/DDBJ databases">
        <authorList>
            <person name="Magalhaes I.L.F."/>
            <person name="Oliveira U."/>
            <person name="Santos F.R."/>
            <person name="Vidigal T.H.D.A."/>
            <person name="Brescovit A.D."/>
            <person name="Santos A.J."/>
        </authorList>
    </citation>
    <scope>NUCLEOTIDE SEQUENCE</scope>
    <source>
        <tissue evidence="2">Shoot tissue taken approximately 20 cm above the soil surface</tissue>
    </source>
</reference>
<feature type="region of interest" description="Disordered" evidence="1">
    <location>
        <begin position="32"/>
        <end position="52"/>
    </location>
</feature>
<dbReference type="AlphaFoldDB" id="A0A0A9FLB7"/>
<protein>
    <submittedName>
        <fullName evidence="2">Uncharacterized protein</fullName>
    </submittedName>
</protein>
<evidence type="ECO:0000256" key="1">
    <source>
        <dbReference type="SAM" id="MobiDB-lite"/>
    </source>
</evidence>
<proteinExistence type="predicted"/>
<reference evidence="2" key="2">
    <citation type="journal article" date="2015" name="Data Brief">
        <title>Shoot transcriptome of the giant reed, Arundo donax.</title>
        <authorList>
            <person name="Barrero R.A."/>
            <person name="Guerrero F.D."/>
            <person name="Moolhuijzen P."/>
            <person name="Goolsby J.A."/>
            <person name="Tidwell J."/>
            <person name="Bellgard S.E."/>
            <person name="Bellgard M.I."/>
        </authorList>
    </citation>
    <scope>NUCLEOTIDE SEQUENCE</scope>
    <source>
        <tissue evidence="2">Shoot tissue taken approximately 20 cm above the soil surface</tissue>
    </source>
</reference>
<sequence>MSAGPNFCAVIVHKKNTICAVTAELLRLSSTASKEISRHSGMDPGKKTTTNSLHCTLPDSPSHPCPCHPNL</sequence>